<keyword evidence="1" id="KW-0802">TPR repeat</keyword>
<dbReference type="OrthoDB" id="1746214at2759"/>
<dbReference type="InterPro" id="IPR019734">
    <property type="entry name" value="TPR_rpt"/>
</dbReference>
<evidence type="ECO:0000256" key="1">
    <source>
        <dbReference type="PROSITE-ProRule" id="PRU00339"/>
    </source>
</evidence>
<dbReference type="EMBL" id="JAJAGQ010000013">
    <property type="protein sequence ID" value="KAJ8546019.1"/>
    <property type="molecule type" value="Genomic_DNA"/>
</dbReference>
<accession>A0A9Q1LZK2</accession>
<proteinExistence type="predicted"/>
<dbReference type="Gene3D" id="1.25.40.10">
    <property type="entry name" value="Tetratricopeptide repeat domain"/>
    <property type="match status" value="1"/>
</dbReference>
<organism evidence="2 3">
    <name type="scientific">Anisodus acutangulus</name>
    <dbReference type="NCBI Taxonomy" id="402998"/>
    <lineage>
        <taxon>Eukaryota</taxon>
        <taxon>Viridiplantae</taxon>
        <taxon>Streptophyta</taxon>
        <taxon>Embryophyta</taxon>
        <taxon>Tracheophyta</taxon>
        <taxon>Spermatophyta</taxon>
        <taxon>Magnoliopsida</taxon>
        <taxon>eudicotyledons</taxon>
        <taxon>Gunneridae</taxon>
        <taxon>Pentapetalae</taxon>
        <taxon>asterids</taxon>
        <taxon>lamiids</taxon>
        <taxon>Solanales</taxon>
        <taxon>Solanaceae</taxon>
        <taxon>Solanoideae</taxon>
        <taxon>Hyoscyameae</taxon>
        <taxon>Anisodus</taxon>
    </lineage>
</organism>
<sequence length="160" mass="17836">MTSEDFPRCGCKYGAEISSLKHYVTKVNKTKSINVDFRLSRGIAQVNEGRYGNAVSIFDKMLEEDPTYPEVLIGRRTALAFQRELDAAISDFTKAIQSNPSAGEAWKRRGQARAALGESAEAITDLTKALEFEPDSADILHERGDEMNSSIYYEQLDLCC</sequence>
<protein>
    <recommendedName>
        <fullName evidence="4">Tetratricopeptide repeat protein</fullName>
    </recommendedName>
</protein>
<feature type="repeat" description="TPR" evidence="1">
    <location>
        <begin position="35"/>
        <end position="68"/>
    </location>
</feature>
<dbReference type="Proteomes" id="UP001152561">
    <property type="component" value="Unassembled WGS sequence"/>
</dbReference>
<dbReference type="InterPro" id="IPR011990">
    <property type="entry name" value="TPR-like_helical_dom_sf"/>
</dbReference>
<dbReference type="SMART" id="SM00028">
    <property type="entry name" value="TPR"/>
    <property type="match status" value="3"/>
</dbReference>
<dbReference type="Pfam" id="PF13432">
    <property type="entry name" value="TPR_16"/>
    <property type="match status" value="1"/>
</dbReference>
<comment type="caution">
    <text evidence="2">The sequence shown here is derived from an EMBL/GenBank/DDBJ whole genome shotgun (WGS) entry which is preliminary data.</text>
</comment>
<dbReference type="AlphaFoldDB" id="A0A9Q1LZK2"/>
<evidence type="ECO:0008006" key="4">
    <source>
        <dbReference type="Google" id="ProtNLM"/>
    </source>
</evidence>
<dbReference type="GO" id="GO:0045892">
    <property type="term" value="P:negative regulation of DNA-templated transcription"/>
    <property type="evidence" value="ECO:0007669"/>
    <property type="project" value="InterPro"/>
</dbReference>
<dbReference type="PANTHER" id="PTHR44749">
    <property type="entry name" value="SUPPRESSOR OF RPS4-RLD 1"/>
    <property type="match status" value="1"/>
</dbReference>
<name>A0A9Q1LZK2_9SOLA</name>
<evidence type="ECO:0000313" key="2">
    <source>
        <dbReference type="EMBL" id="KAJ8546019.1"/>
    </source>
</evidence>
<dbReference type="PANTHER" id="PTHR44749:SF1">
    <property type="entry name" value="TETRATRICOPEPTIDE-LIKE HELICAL DOMAIN-CONTAINING PROTEIN"/>
    <property type="match status" value="1"/>
</dbReference>
<dbReference type="PROSITE" id="PS50005">
    <property type="entry name" value="TPR"/>
    <property type="match status" value="2"/>
</dbReference>
<dbReference type="InterPro" id="IPR044650">
    <property type="entry name" value="SRFR1-like"/>
</dbReference>
<feature type="repeat" description="TPR" evidence="1">
    <location>
        <begin position="103"/>
        <end position="136"/>
    </location>
</feature>
<reference evidence="3" key="1">
    <citation type="journal article" date="2023" name="Proc. Natl. Acad. Sci. U.S.A.">
        <title>Genomic and structural basis for evolution of tropane alkaloid biosynthesis.</title>
        <authorList>
            <person name="Wanga Y.-J."/>
            <person name="Taina T."/>
            <person name="Yua J.-Y."/>
            <person name="Lia J."/>
            <person name="Xua B."/>
            <person name="Chenc J."/>
            <person name="D'Auriad J.C."/>
            <person name="Huanga J.-P."/>
            <person name="Huanga S.-X."/>
        </authorList>
    </citation>
    <scope>NUCLEOTIDE SEQUENCE [LARGE SCALE GENOMIC DNA]</scope>
    <source>
        <strain evidence="3">cv. KIB-2019</strain>
    </source>
</reference>
<evidence type="ECO:0000313" key="3">
    <source>
        <dbReference type="Proteomes" id="UP001152561"/>
    </source>
</evidence>
<gene>
    <name evidence="2" type="ORF">K7X08_018602</name>
</gene>
<keyword evidence="3" id="KW-1185">Reference proteome</keyword>
<dbReference type="SUPFAM" id="SSF48452">
    <property type="entry name" value="TPR-like"/>
    <property type="match status" value="1"/>
</dbReference>